<dbReference type="Gene3D" id="3.40.50.620">
    <property type="entry name" value="HUPs"/>
    <property type="match status" value="1"/>
</dbReference>
<comment type="similarity">
    <text evidence="1">Belongs to the universal stress protein A family.</text>
</comment>
<dbReference type="CDD" id="cd00293">
    <property type="entry name" value="USP-like"/>
    <property type="match status" value="1"/>
</dbReference>
<reference evidence="3 4" key="1">
    <citation type="submission" date="2016-02" db="EMBL/GenBank/DDBJ databases">
        <title>Complete Genome Sequence of Weissella jogaejeotgali FOL01.</title>
        <authorList>
            <person name="Lee J.-H."/>
            <person name="Ku H.-J."/>
        </authorList>
    </citation>
    <scope>NUCLEOTIDE SEQUENCE [LARGE SCALE GENOMIC DNA]</scope>
    <source>
        <strain evidence="3 4">FOL01</strain>
    </source>
</reference>
<dbReference type="PANTHER" id="PTHR46268">
    <property type="entry name" value="STRESS RESPONSE PROTEIN NHAX"/>
    <property type="match status" value="1"/>
</dbReference>
<dbReference type="SUPFAM" id="SSF52402">
    <property type="entry name" value="Adenine nucleotide alpha hydrolases-like"/>
    <property type="match status" value="1"/>
</dbReference>
<evidence type="ECO:0000313" key="4">
    <source>
        <dbReference type="Proteomes" id="UP000185473"/>
    </source>
</evidence>
<dbReference type="EMBL" id="CP014332">
    <property type="protein sequence ID" value="APS42462.1"/>
    <property type="molecule type" value="Genomic_DNA"/>
</dbReference>
<dbReference type="InterPro" id="IPR006015">
    <property type="entry name" value="Universal_stress_UspA"/>
</dbReference>
<dbReference type="AlphaFoldDB" id="A0A1L6RDD2"/>
<dbReference type="STRING" id="1631871.FOL01_1603"/>
<protein>
    <submittedName>
        <fullName evidence="3">Universal stress protein family</fullName>
    </submittedName>
</protein>
<evidence type="ECO:0000259" key="2">
    <source>
        <dbReference type="Pfam" id="PF00582"/>
    </source>
</evidence>
<dbReference type="RefSeq" id="WP_075270204.1">
    <property type="nucleotide sequence ID" value="NZ_CP014332.1"/>
</dbReference>
<feature type="domain" description="UspA" evidence="2">
    <location>
        <begin position="7"/>
        <end position="145"/>
    </location>
</feature>
<evidence type="ECO:0000256" key="1">
    <source>
        <dbReference type="ARBA" id="ARBA00008791"/>
    </source>
</evidence>
<accession>A0A1L6RDD2</accession>
<dbReference type="Proteomes" id="UP000185473">
    <property type="component" value="Chromosome"/>
</dbReference>
<proteinExistence type="inferred from homology"/>
<dbReference type="InterPro" id="IPR006016">
    <property type="entry name" value="UspA"/>
</dbReference>
<dbReference type="InterPro" id="IPR014729">
    <property type="entry name" value="Rossmann-like_a/b/a_fold"/>
</dbReference>
<evidence type="ECO:0000313" key="3">
    <source>
        <dbReference type="EMBL" id="APS42462.1"/>
    </source>
</evidence>
<organism evidence="3 4">
    <name type="scientific">Weissella jogaejeotgali</name>
    <dbReference type="NCBI Taxonomy" id="1631871"/>
    <lineage>
        <taxon>Bacteria</taxon>
        <taxon>Bacillati</taxon>
        <taxon>Bacillota</taxon>
        <taxon>Bacilli</taxon>
        <taxon>Lactobacillales</taxon>
        <taxon>Lactobacillaceae</taxon>
        <taxon>Weissella</taxon>
    </lineage>
</organism>
<keyword evidence="4" id="KW-1185">Reference proteome</keyword>
<dbReference type="Pfam" id="PF00582">
    <property type="entry name" value="Usp"/>
    <property type="match status" value="1"/>
</dbReference>
<sequence length="145" mass="15997">MAIGKQFKHILVAVDDSNLGQMALVNGIHQAKEDNAKLTIISIFEKEQLNVFDFFSKERSSAAEEDVQRALERYREMAIENGVSDVDTRIAEGEPGEVIVKDVIPAVKPDMVVIGSHSQQGTEKYFGSQSSYVANNAPVTVMIVR</sequence>
<dbReference type="OrthoDB" id="2243761at2"/>
<gene>
    <name evidence="3" type="ORF">FOL01_1603</name>
</gene>
<dbReference type="PRINTS" id="PR01438">
    <property type="entry name" value="UNVRSLSTRESS"/>
</dbReference>
<dbReference type="KEGG" id="wjo:FOL01_1603"/>
<dbReference type="PANTHER" id="PTHR46268:SF15">
    <property type="entry name" value="UNIVERSAL STRESS PROTEIN HP_0031"/>
    <property type="match status" value="1"/>
</dbReference>
<name>A0A1L6RDD2_9LACO</name>